<accession>A0A0D9QJ44</accession>
<evidence type="ECO:0000256" key="6">
    <source>
        <dbReference type="PROSITE-ProRule" id="PRU00782"/>
    </source>
</evidence>
<dbReference type="CDD" id="cd14938">
    <property type="entry name" value="MYSc_Myo24B"/>
    <property type="match status" value="1"/>
</dbReference>
<keyword evidence="3 6" id="KW-0518">Myosin</keyword>
<dbReference type="GO" id="GO:0000146">
    <property type="term" value="F:microfilament motor activity"/>
    <property type="evidence" value="ECO:0007669"/>
    <property type="project" value="TreeGrafter"/>
</dbReference>
<evidence type="ECO:0000256" key="4">
    <source>
        <dbReference type="ARBA" id="ARBA00023175"/>
    </source>
</evidence>
<feature type="compositionally biased region" description="Acidic residues" evidence="7">
    <location>
        <begin position="1189"/>
        <end position="1231"/>
    </location>
</feature>
<feature type="compositionally biased region" description="Acidic residues" evidence="7">
    <location>
        <begin position="1132"/>
        <end position="1182"/>
    </location>
</feature>
<feature type="region of interest" description="Disordered" evidence="7">
    <location>
        <begin position="1128"/>
        <end position="1378"/>
    </location>
</feature>
<evidence type="ECO:0000256" key="7">
    <source>
        <dbReference type="SAM" id="MobiDB-lite"/>
    </source>
</evidence>
<dbReference type="VEuPathDB" id="PlasmoDB:AK88_03382"/>
<feature type="binding site" evidence="6">
    <location>
        <begin position="170"/>
        <end position="177"/>
    </location>
    <ligand>
        <name>ATP</name>
        <dbReference type="ChEBI" id="CHEBI:30616"/>
    </ligand>
</feature>
<comment type="similarity">
    <text evidence="6">Belongs to the TRAFAC class myosin-kinesin ATPase superfamily. Myosin family.</text>
</comment>
<keyword evidence="5 6" id="KW-0009">Actin-binding</keyword>
<organism evidence="9 10">
    <name type="scientific">Plasmodium fragile</name>
    <dbReference type="NCBI Taxonomy" id="5857"/>
    <lineage>
        <taxon>Eukaryota</taxon>
        <taxon>Sar</taxon>
        <taxon>Alveolata</taxon>
        <taxon>Apicomplexa</taxon>
        <taxon>Aconoidasida</taxon>
        <taxon>Haemosporida</taxon>
        <taxon>Plasmodiidae</taxon>
        <taxon>Plasmodium</taxon>
        <taxon>Plasmodium (Plasmodium)</taxon>
    </lineage>
</organism>
<evidence type="ECO:0000259" key="8">
    <source>
        <dbReference type="PROSITE" id="PS51456"/>
    </source>
</evidence>
<reference evidence="9 10" key="1">
    <citation type="submission" date="2014-03" db="EMBL/GenBank/DDBJ databases">
        <title>The Genome Sequence of Plasmodium fragile nilgiri.</title>
        <authorList>
            <consortium name="The Broad Institute Genomics Platform"/>
            <consortium name="The Broad Institute Genome Sequencing Center for Infectious Disease"/>
            <person name="Neafsey D."/>
            <person name="Duraisingh M."/>
            <person name="Young S.K."/>
            <person name="Zeng Q."/>
            <person name="Gargeya S."/>
            <person name="Abouelleil A."/>
            <person name="Alvarado L."/>
            <person name="Chapman S.B."/>
            <person name="Gainer-Dewar J."/>
            <person name="Goldberg J."/>
            <person name="Griggs A."/>
            <person name="Gujja S."/>
            <person name="Hansen M."/>
            <person name="Howarth C."/>
            <person name="Imamovic A."/>
            <person name="Larimer J."/>
            <person name="Pearson M."/>
            <person name="Poon T.W."/>
            <person name="Priest M."/>
            <person name="Roberts A."/>
            <person name="Saif S."/>
            <person name="Shea T."/>
            <person name="Sykes S."/>
            <person name="Wortman J."/>
            <person name="Nusbaum C."/>
            <person name="Birren B."/>
        </authorList>
    </citation>
    <scope>NUCLEOTIDE SEQUENCE [LARGE SCALE GENOMIC DNA]</scope>
    <source>
        <strain evidence="10">nilgiri</strain>
    </source>
</reference>
<dbReference type="PROSITE" id="PS51456">
    <property type="entry name" value="MYOSIN_MOTOR"/>
    <property type="match status" value="1"/>
</dbReference>
<feature type="compositionally biased region" description="Polar residues" evidence="7">
    <location>
        <begin position="1232"/>
        <end position="1250"/>
    </location>
</feature>
<dbReference type="GO" id="GO:0016020">
    <property type="term" value="C:membrane"/>
    <property type="evidence" value="ECO:0007669"/>
    <property type="project" value="TreeGrafter"/>
</dbReference>
<feature type="compositionally biased region" description="Acidic residues" evidence="7">
    <location>
        <begin position="1360"/>
        <end position="1378"/>
    </location>
</feature>
<dbReference type="OrthoDB" id="370884at2759"/>
<feature type="region of interest" description="Disordered" evidence="7">
    <location>
        <begin position="1447"/>
        <end position="1476"/>
    </location>
</feature>
<dbReference type="OMA" id="NITHVHT"/>
<dbReference type="Gene3D" id="1.20.120.720">
    <property type="entry name" value="Myosin VI head, motor domain, U50 subdomain"/>
    <property type="match status" value="1"/>
</dbReference>
<dbReference type="SMART" id="SM00242">
    <property type="entry name" value="MYSc"/>
    <property type="match status" value="1"/>
</dbReference>
<dbReference type="GO" id="GO:0005737">
    <property type="term" value="C:cytoplasm"/>
    <property type="evidence" value="ECO:0007669"/>
    <property type="project" value="TreeGrafter"/>
</dbReference>
<keyword evidence="10" id="KW-1185">Reference proteome</keyword>
<feature type="compositionally biased region" description="Basic and acidic residues" evidence="7">
    <location>
        <begin position="1453"/>
        <end position="1472"/>
    </location>
</feature>
<dbReference type="Gene3D" id="1.20.58.530">
    <property type="match status" value="1"/>
</dbReference>
<evidence type="ECO:0000313" key="9">
    <source>
        <dbReference type="EMBL" id="KJP86983.1"/>
    </source>
</evidence>
<dbReference type="InterPro" id="IPR036961">
    <property type="entry name" value="Kinesin_motor_dom_sf"/>
</dbReference>
<dbReference type="SUPFAM" id="SSF52540">
    <property type="entry name" value="P-loop containing nucleoside triphosphate hydrolases"/>
    <property type="match status" value="1"/>
</dbReference>
<gene>
    <name evidence="9" type="ORF">AK88_03382</name>
</gene>
<dbReference type="InterPro" id="IPR027417">
    <property type="entry name" value="P-loop_NTPase"/>
</dbReference>
<feature type="region of interest" description="Disordered" evidence="7">
    <location>
        <begin position="195"/>
        <end position="246"/>
    </location>
</feature>
<dbReference type="EMBL" id="KQ001682">
    <property type="protein sequence ID" value="KJP86983.1"/>
    <property type="molecule type" value="Genomic_DNA"/>
</dbReference>
<keyword evidence="1 6" id="KW-0547">Nucleotide-binding</keyword>
<dbReference type="GO" id="GO:0051015">
    <property type="term" value="F:actin filament binding"/>
    <property type="evidence" value="ECO:0007669"/>
    <property type="project" value="TreeGrafter"/>
</dbReference>
<dbReference type="PROSITE" id="PS00675">
    <property type="entry name" value="SIGMA54_INTERACT_1"/>
    <property type="match status" value="1"/>
</dbReference>
<feature type="compositionally biased region" description="Acidic residues" evidence="7">
    <location>
        <begin position="217"/>
        <end position="229"/>
    </location>
</feature>
<dbReference type="GO" id="GO:0005524">
    <property type="term" value="F:ATP binding"/>
    <property type="evidence" value="ECO:0007669"/>
    <property type="project" value="UniProtKB-UniRule"/>
</dbReference>
<dbReference type="Proteomes" id="UP000054561">
    <property type="component" value="Unassembled WGS sequence"/>
</dbReference>
<feature type="compositionally biased region" description="Polar residues" evidence="7">
    <location>
        <begin position="1273"/>
        <end position="1287"/>
    </location>
</feature>
<dbReference type="InterPro" id="IPR001609">
    <property type="entry name" value="Myosin_head_motor_dom-like"/>
</dbReference>
<evidence type="ECO:0000256" key="5">
    <source>
        <dbReference type="ARBA" id="ARBA00023203"/>
    </source>
</evidence>
<dbReference type="PANTHER" id="PTHR13140">
    <property type="entry name" value="MYOSIN"/>
    <property type="match status" value="1"/>
</dbReference>
<dbReference type="Pfam" id="PF00063">
    <property type="entry name" value="Myosin_head"/>
    <property type="match status" value="1"/>
</dbReference>
<dbReference type="GO" id="GO:0007015">
    <property type="term" value="P:actin filament organization"/>
    <property type="evidence" value="ECO:0007669"/>
    <property type="project" value="TreeGrafter"/>
</dbReference>
<keyword evidence="4 6" id="KW-0505">Motor protein</keyword>
<dbReference type="Gene3D" id="3.40.850.10">
    <property type="entry name" value="Kinesin motor domain"/>
    <property type="match status" value="1"/>
</dbReference>
<evidence type="ECO:0000256" key="3">
    <source>
        <dbReference type="ARBA" id="ARBA00023123"/>
    </source>
</evidence>
<dbReference type="GeneID" id="24268696"/>
<comment type="caution">
    <text evidence="6">Lacks conserved residue(s) required for the propagation of feature annotation.</text>
</comment>
<sequence>MRSAEDTNFKEGDIVWYENQASSPEEVADNTLFTLCRIIHKNDDDEVMLSKHSDYNGCIFTSKVQNIHKANHLFTLDQNDMMKLKHINDPALLHLLHERFKNKKFYTKMGPLLIFVNPNVNLNLCNQETIRMHKFSSTPTEGNLNEYTVALSALRNMSMLKRNQSIIVTGESGSGKSEITKNILYFLAYQVEGPREETSEQQDVAGAHEGTASAQGDESEGNEADENNQSDEASHPNEPSESNQQNQVKVAEMITHMNVLLDAFGSAKTANNNNSSRLSKFFTLHMDENGRVKSMHVKKFLFEKDRVMGGEHERQGENSFNIFYYVLNGSSDKFKEMYYLKDVTYYKMLRSRGSLGNGQIVPVSGDAVNAKQTPTDESAKFLELLKSMNYIFDDDKEIDFVFSVLSALLLLGNVETVKTLRQKSLLRKSILCESSLNYEQLQHFLEDSNEDLIMDENAKNFLIASKLLGIDPEQLVKYFTANYVFHDILLMKVHNETKIQKKIEAFIKTTYDELFNWIVHKINCKFGNLIGGGGHYYHENVEANYINVLDLAYFENGEQNSLTQLLVNTSNEAVRNMVVDFLFKKRIQLCREEGIEAASSSSSSCFNLERLDNEGLYNVLVQQEEESLFSYLESLSMKKVTENSNLHSLIVKKFSSGGYIKEAFSSILPGENNGQQSCCSSSSSSFVIVHSCGEVCYSSEQLVNQNIHILTNNFIELMKKSGNPYLEQLCCNYNYDPCGDIVEEKRRYSIQSALKLFRRKYESKNQMAVTMARNNLVELMKVKENTFCHFIFCMTSNHNRRENAGGEIVNCFDERVVFDQVQNMSLSHFRQLRGAGLFPHAFYFQELLDLVQDGASNEQAENVQTANVDAANRVQEMMMLRNISKSEWAMGQNRIFLTDLSLKILMQSKWEQCRQKMLPKGCGALYAYQRANPGGRDASASKAAGLINLECVRMSQIYKTGDANKIYQMVKQGMASMSQEGNNCFHDMMQYMHLEKITQLYNPGGGTGNDDTGDVSMEGGAEAAAVAADSYQNQEGDPNQSSVQMCGIMHILNNVPTCNAKMCDLNEAIKGCNPTQVSLNDSCTCGVGMPNCCTQHLQSGEINPEGTEEQNVVADVEGAQMNLDEVQHDDVQPEEVQPEEVEAEQVEPEQVEPEQAEPEQVEAEQVEPEEVEPEQVEPEEVEPEKVEPEEVEPEQVEPEEVEPEQVEPEEVEPEAADEDDANEEPAEEDLSNGEQLSGEQLNGEQSNTQLQEDDLPEHHADSDEQEEEIISSANNNTADAGESQENQLDVASVGSVSGAVDAGEASEDAAEEALQGVEVVDLKDEEEEEEESLHGVEVVDLKDEAEAEESLHGVEVVDLKDEEEKEEEAEDEPNEEVVDVVKVAAAAADEPNEEPVDVEEEMPQAQELEVPALELEADEEAPGEVEAADEMNPFTDVDATEEMNPFDQVDEVNPPHEEDENSTKDETKNPKEEDVDEEYIEYNLNCFKAVASRKMGELNNALLSCAGDEVNMIQNMLDCYVCTEQGNQYEHCLIEPTYWNPLDVGQNGFGQYPAELRNPKQKHLLLSHLNEKYITNSDENIHLMNILKNMVSGMENVHNKKWNLFFTSCDYYFKSYVSNEDHLCLQHDSAELNEKVMFNEECNYHNKEQVHKHRYSPMVEYLTLPTGKDIHEICLSNNAYKRYIKNTYNILCFRSRKGSKLDFMNAKSFYTSIEYKKVKTKNITHVHTDFSYMDDKMKCNFKQHVINEFINNPNISMEELGNSLLNLATYFYYENRGSWCVFVSKKRAFTGVINIVKNRYIRMTAKNKTKKYHIVLFETPV</sequence>
<protein>
    <recommendedName>
        <fullName evidence="8">Myosin motor domain-containing protein</fullName>
    </recommendedName>
</protein>
<proteinExistence type="inferred from homology"/>
<keyword evidence="2 6" id="KW-0067">ATP-binding</keyword>
<feature type="domain" description="Myosin motor" evidence="8">
    <location>
        <begin position="76"/>
        <end position="729"/>
    </location>
</feature>
<feature type="compositionally biased region" description="Basic and acidic residues" evidence="7">
    <location>
        <begin position="1332"/>
        <end position="1359"/>
    </location>
</feature>
<dbReference type="PANTHER" id="PTHR13140:SF270">
    <property type="entry name" value="MYOSIN-12"/>
    <property type="match status" value="1"/>
</dbReference>
<evidence type="ECO:0000256" key="1">
    <source>
        <dbReference type="ARBA" id="ARBA00022741"/>
    </source>
</evidence>
<dbReference type="PRINTS" id="PR00193">
    <property type="entry name" value="MYOSINHEAVY"/>
</dbReference>
<feature type="compositionally biased region" description="Low complexity" evidence="7">
    <location>
        <begin position="1289"/>
        <end position="1303"/>
    </location>
</feature>
<evidence type="ECO:0000256" key="2">
    <source>
        <dbReference type="ARBA" id="ARBA00022840"/>
    </source>
</evidence>
<dbReference type="RefSeq" id="XP_012336422.1">
    <property type="nucleotide sequence ID" value="XM_012480999.1"/>
</dbReference>
<dbReference type="GO" id="GO:0016459">
    <property type="term" value="C:myosin complex"/>
    <property type="evidence" value="ECO:0007669"/>
    <property type="project" value="UniProtKB-KW"/>
</dbReference>
<name>A0A0D9QJ44_PLAFR</name>
<evidence type="ECO:0000313" key="10">
    <source>
        <dbReference type="Proteomes" id="UP000054561"/>
    </source>
</evidence>
<feature type="compositionally biased region" description="Polar residues" evidence="7">
    <location>
        <begin position="237"/>
        <end position="246"/>
    </location>
</feature>
<dbReference type="InterPro" id="IPR025662">
    <property type="entry name" value="Sigma_54_int_dom_ATP-bd_1"/>
</dbReference>